<dbReference type="CDD" id="cd16901">
    <property type="entry name" value="lyz_P1"/>
    <property type="match status" value="1"/>
</dbReference>
<evidence type="ECO:0000256" key="4">
    <source>
        <dbReference type="ARBA" id="ARBA00022801"/>
    </source>
</evidence>
<dbReference type="Proteomes" id="UP000255248">
    <property type="component" value="Unassembled WGS sequence"/>
</dbReference>
<dbReference type="InterPro" id="IPR034690">
    <property type="entry name" value="Endolysin_T4_type"/>
</dbReference>
<dbReference type="GO" id="GO:0016998">
    <property type="term" value="P:cell wall macromolecule catabolic process"/>
    <property type="evidence" value="ECO:0007669"/>
    <property type="project" value="InterPro"/>
</dbReference>
<dbReference type="GO" id="GO:0031640">
    <property type="term" value="P:killing of cells of another organism"/>
    <property type="evidence" value="ECO:0007669"/>
    <property type="project" value="UniProtKB-KW"/>
</dbReference>
<evidence type="ECO:0000256" key="3">
    <source>
        <dbReference type="ARBA" id="ARBA00022638"/>
    </source>
</evidence>
<comment type="catalytic activity">
    <reaction evidence="1 6">
        <text>Hydrolysis of (1-&gt;4)-beta-linkages between N-acetylmuramic acid and N-acetyl-D-glucosamine residues in a peptidoglycan and between N-acetyl-D-glucosamine residues in chitodextrins.</text>
        <dbReference type="EC" id="3.2.1.17"/>
    </reaction>
</comment>
<proteinExistence type="inferred from homology"/>
<evidence type="ECO:0000256" key="5">
    <source>
        <dbReference type="ARBA" id="ARBA00023295"/>
    </source>
</evidence>
<dbReference type="InterPro" id="IPR002196">
    <property type="entry name" value="Glyco_hydro_24"/>
</dbReference>
<dbReference type="InterPro" id="IPR023346">
    <property type="entry name" value="Lysozyme-like_dom_sf"/>
</dbReference>
<dbReference type="RefSeq" id="WP_115314448.1">
    <property type="nucleotide sequence ID" value="NZ_CP065626.1"/>
</dbReference>
<dbReference type="AlphaFoldDB" id="A0A376D850"/>
<dbReference type="GO" id="GO:0003796">
    <property type="term" value="F:lysozyme activity"/>
    <property type="evidence" value="ECO:0007669"/>
    <property type="project" value="UniProtKB-EC"/>
</dbReference>
<keyword evidence="3 6" id="KW-0081">Bacteriolytic enzyme</keyword>
<evidence type="ECO:0000256" key="1">
    <source>
        <dbReference type="ARBA" id="ARBA00000632"/>
    </source>
</evidence>
<dbReference type="HAMAP" id="MF_04110">
    <property type="entry name" value="ENDOLYSIN_T4"/>
    <property type="match status" value="1"/>
</dbReference>
<keyword evidence="4 6" id="KW-0378">Hydrolase</keyword>
<keyword evidence="2 6" id="KW-0929">Antimicrobial</keyword>
<gene>
    <name evidence="8" type="ORF">NCTC12121_00535</name>
</gene>
<keyword evidence="7" id="KW-1133">Transmembrane helix</keyword>
<evidence type="ECO:0000256" key="6">
    <source>
        <dbReference type="RuleBase" id="RU003788"/>
    </source>
</evidence>
<comment type="similarity">
    <text evidence="6">Belongs to the glycosyl hydrolase 24 family.</text>
</comment>
<keyword evidence="7" id="KW-0472">Membrane</keyword>
<dbReference type="EC" id="3.2.1.17" evidence="6"/>
<reference evidence="8 9" key="1">
    <citation type="submission" date="2018-06" db="EMBL/GenBank/DDBJ databases">
        <authorList>
            <consortium name="Pathogen Informatics"/>
            <person name="Doyle S."/>
        </authorList>
    </citation>
    <scope>NUCLEOTIDE SEQUENCE [LARGE SCALE GENOMIC DNA]</scope>
    <source>
        <strain evidence="8 9">NCTC12121</strain>
    </source>
</reference>
<keyword evidence="5 6" id="KW-0326">Glycosidase</keyword>
<dbReference type="GO" id="GO:0009253">
    <property type="term" value="P:peptidoglycan catabolic process"/>
    <property type="evidence" value="ECO:0007669"/>
    <property type="project" value="InterPro"/>
</dbReference>
<feature type="transmembrane region" description="Helical" evidence="7">
    <location>
        <begin position="6"/>
        <end position="25"/>
    </location>
</feature>
<dbReference type="PANTHER" id="PTHR38107">
    <property type="match status" value="1"/>
</dbReference>
<organism evidence="8 9">
    <name type="scientific">Edwardsiella hoshinae</name>
    <dbReference type="NCBI Taxonomy" id="93378"/>
    <lineage>
        <taxon>Bacteria</taxon>
        <taxon>Pseudomonadati</taxon>
        <taxon>Pseudomonadota</taxon>
        <taxon>Gammaproteobacteria</taxon>
        <taxon>Enterobacterales</taxon>
        <taxon>Hafniaceae</taxon>
        <taxon>Edwardsiella</taxon>
    </lineage>
</organism>
<dbReference type="Pfam" id="PF00959">
    <property type="entry name" value="Phage_lysozyme"/>
    <property type="match status" value="1"/>
</dbReference>
<sequence length="176" mass="19878">MSLRKAAAGAVCSVAAIAGLVIQFYPNEIRTSKEGLMLIGNAEGCRRDPYKCPAGRLTVGLGSTGHVIPGKRYSNEEIARLWVYDIKDAEDCVNRYFQGKQMPQRPFEAMTSLVFNVGCYGVRWNRKDVRPTQIYQEAQAGDWRAMCYRITDFSYSAGQPILRPRREKEKAWCLGQ</sequence>
<name>A0A376D850_9GAMM</name>
<protein>
    <recommendedName>
        <fullName evidence="6">Lysozyme</fullName>
        <ecNumber evidence="6">3.2.1.17</ecNumber>
    </recommendedName>
</protein>
<evidence type="ECO:0000256" key="2">
    <source>
        <dbReference type="ARBA" id="ARBA00022529"/>
    </source>
</evidence>
<dbReference type="PANTHER" id="PTHR38107:SF4">
    <property type="entry name" value="LYSOZYME"/>
    <property type="match status" value="1"/>
</dbReference>
<dbReference type="SUPFAM" id="SSF53955">
    <property type="entry name" value="Lysozyme-like"/>
    <property type="match status" value="1"/>
</dbReference>
<accession>A0A376D850</accession>
<dbReference type="Gene3D" id="1.10.530.40">
    <property type="match status" value="1"/>
</dbReference>
<evidence type="ECO:0000313" key="8">
    <source>
        <dbReference type="EMBL" id="STC84402.1"/>
    </source>
</evidence>
<dbReference type="OrthoDB" id="8141296at2"/>
<keyword evidence="7" id="KW-0812">Transmembrane</keyword>
<dbReference type="InterPro" id="IPR023347">
    <property type="entry name" value="Lysozyme_dom_sf"/>
</dbReference>
<dbReference type="GO" id="GO:0042742">
    <property type="term" value="P:defense response to bacterium"/>
    <property type="evidence" value="ECO:0007669"/>
    <property type="project" value="UniProtKB-KW"/>
</dbReference>
<evidence type="ECO:0000256" key="7">
    <source>
        <dbReference type="SAM" id="Phobius"/>
    </source>
</evidence>
<dbReference type="EMBL" id="UFXZ01000001">
    <property type="protein sequence ID" value="STC84402.1"/>
    <property type="molecule type" value="Genomic_DNA"/>
</dbReference>
<evidence type="ECO:0000313" key="9">
    <source>
        <dbReference type="Proteomes" id="UP000255248"/>
    </source>
</evidence>
<dbReference type="InterPro" id="IPR051018">
    <property type="entry name" value="Bacteriophage_GH24"/>
</dbReference>